<dbReference type="PANTHER" id="PTHR43018:SF1">
    <property type="entry name" value="PROTEIN AROA(G)"/>
    <property type="match status" value="1"/>
</dbReference>
<dbReference type="InterPro" id="IPR036263">
    <property type="entry name" value="Chorismate_II_sf"/>
</dbReference>
<dbReference type="SUPFAM" id="SSF48600">
    <property type="entry name" value="Chorismate mutase II"/>
    <property type="match status" value="1"/>
</dbReference>
<proteinExistence type="predicted"/>
<accession>A0A2W1NJG4</accession>
<dbReference type="Pfam" id="PF01817">
    <property type="entry name" value="CM_2"/>
    <property type="match status" value="1"/>
</dbReference>
<dbReference type="EC" id="5.4.99.5" evidence="1"/>
<dbReference type="PROSITE" id="PS51168">
    <property type="entry name" value="CHORISMATE_MUT_2"/>
    <property type="match status" value="1"/>
</dbReference>
<sequence length="354" mass="39130">MFKKTDKPYIIAGPCSVESEQQIDYIATALAKDGNTNLLRGGIWKPRTRPNTFEGVGSVGLAWLVAAGKKAKLPTATEVANAKHVEEALKAGIDVLWIGARTTVNPFSVQEIADAIQGTNIPIMIKNPITPDLDLWVGAIERIQGAGVTDIAAIHRGFSSYEKTKYRNVPNWGIPVGLMQAFPGLPIICDPSHIGGTRELILPISQKAMDMNMTGLMVEVHHEPNKALSDAQQQVTPANFKNILEKIIIRELTPNTGENSILENLRGKIDEIDADLLKNLIKRFEVIDAIGQFKKDNNMTILQVDRWSEILRTRTKFGLNNGLSEKFVEGILKSIHKESVARQTKILNKTKEIE</sequence>
<name>A0A2W1NJG4_9FLAO</name>
<dbReference type="InterPro" id="IPR013785">
    <property type="entry name" value="Aldolase_TIM"/>
</dbReference>
<dbReference type="InterPro" id="IPR002701">
    <property type="entry name" value="CM_II_prokaryot"/>
</dbReference>
<dbReference type="InterPro" id="IPR006218">
    <property type="entry name" value="DAHP1/KDSA"/>
</dbReference>
<dbReference type="SUPFAM" id="SSF51569">
    <property type="entry name" value="Aldolase"/>
    <property type="match status" value="1"/>
</dbReference>
<dbReference type="GO" id="GO:0004106">
    <property type="term" value="F:chorismate mutase activity"/>
    <property type="evidence" value="ECO:0007669"/>
    <property type="project" value="UniProtKB-EC"/>
</dbReference>
<comment type="caution">
    <text evidence="4">The sequence shown here is derived from an EMBL/GenBank/DDBJ whole genome shotgun (WGS) entry which is preliminary data.</text>
</comment>
<dbReference type="Pfam" id="PF00793">
    <property type="entry name" value="DAHP_synth_1"/>
    <property type="match status" value="1"/>
</dbReference>
<dbReference type="Gene3D" id="3.20.20.70">
    <property type="entry name" value="Aldolase class I"/>
    <property type="match status" value="1"/>
</dbReference>
<dbReference type="EMBL" id="QKSB01000017">
    <property type="protein sequence ID" value="PZE15762.1"/>
    <property type="molecule type" value="Genomic_DNA"/>
</dbReference>
<dbReference type="GO" id="GO:0016740">
    <property type="term" value="F:transferase activity"/>
    <property type="evidence" value="ECO:0007669"/>
    <property type="project" value="UniProtKB-KW"/>
</dbReference>
<dbReference type="AlphaFoldDB" id="A0A2W1NJG4"/>
<dbReference type="SMART" id="SM00830">
    <property type="entry name" value="CM_2"/>
    <property type="match status" value="1"/>
</dbReference>
<dbReference type="OrthoDB" id="9780456at2"/>
<gene>
    <name evidence="4" type="ORF">DNU06_16430</name>
</gene>
<keyword evidence="2" id="KW-0808">Transferase</keyword>
<dbReference type="GO" id="GO:0046417">
    <property type="term" value="P:chorismate metabolic process"/>
    <property type="evidence" value="ECO:0007669"/>
    <property type="project" value="InterPro"/>
</dbReference>
<evidence type="ECO:0000313" key="5">
    <source>
        <dbReference type="Proteomes" id="UP000249248"/>
    </source>
</evidence>
<evidence type="ECO:0000256" key="2">
    <source>
        <dbReference type="ARBA" id="ARBA00022679"/>
    </source>
</evidence>
<dbReference type="RefSeq" id="WP_111064597.1">
    <property type="nucleotide sequence ID" value="NZ_JBHUCU010000001.1"/>
</dbReference>
<dbReference type="InterPro" id="IPR036979">
    <property type="entry name" value="CM_dom_sf"/>
</dbReference>
<keyword evidence="5" id="KW-1185">Reference proteome</keyword>
<dbReference type="Gene3D" id="1.20.59.10">
    <property type="entry name" value="Chorismate mutase"/>
    <property type="match status" value="1"/>
</dbReference>
<feature type="domain" description="Chorismate mutase" evidence="3">
    <location>
        <begin position="256"/>
        <end position="347"/>
    </location>
</feature>
<dbReference type="InterPro" id="IPR052899">
    <property type="entry name" value="Class-I_DAHP_synthase"/>
</dbReference>
<evidence type="ECO:0000256" key="1">
    <source>
        <dbReference type="ARBA" id="ARBA00012404"/>
    </source>
</evidence>
<evidence type="ECO:0000313" key="4">
    <source>
        <dbReference type="EMBL" id="PZE15762.1"/>
    </source>
</evidence>
<evidence type="ECO:0000259" key="3">
    <source>
        <dbReference type="PROSITE" id="PS51168"/>
    </source>
</evidence>
<dbReference type="PANTHER" id="PTHR43018">
    <property type="entry name" value="PHOSPHO-2-DEHYDRO-3-DEOXYHEPTONATE ALDOLASE"/>
    <property type="match status" value="1"/>
</dbReference>
<dbReference type="Proteomes" id="UP000249248">
    <property type="component" value="Unassembled WGS sequence"/>
</dbReference>
<organism evidence="4 5">
    <name type="scientific">Putridiphycobacter roseus</name>
    <dbReference type="NCBI Taxonomy" id="2219161"/>
    <lineage>
        <taxon>Bacteria</taxon>
        <taxon>Pseudomonadati</taxon>
        <taxon>Bacteroidota</taxon>
        <taxon>Flavobacteriia</taxon>
        <taxon>Flavobacteriales</taxon>
        <taxon>Crocinitomicaceae</taxon>
        <taxon>Putridiphycobacter</taxon>
    </lineage>
</organism>
<reference evidence="4 5" key="1">
    <citation type="submission" date="2018-06" db="EMBL/GenBank/DDBJ databases">
        <title>The draft genome sequence of Crocinitomix sp. SM1701.</title>
        <authorList>
            <person name="Zhang X."/>
        </authorList>
    </citation>
    <scope>NUCLEOTIDE SEQUENCE [LARGE SCALE GENOMIC DNA]</scope>
    <source>
        <strain evidence="4 5">SM1701</strain>
    </source>
</reference>
<protein>
    <recommendedName>
        <fullName evidence="1">chorismate mutase</fullName>
        <ecNumber evidence="1">5.4.99.5</ecNumber>
    </recommendedName>
</protein>